<evidence type="ECO:0000313" key="2">
    <source>
        <dbReference type="Proteomes" id="UP001239111"/>
    </source>
</evidence>
<proteinExistence type="predicted"/>
<dbReference type="EMBL" id="CM056743">
    <property type="protein sequence ID" value="KAJ8674041.1"/>
    <property type="molecule type" value="Genomic_DNA"/>
</dbReference>
<reference evidence="1" key="1">
    <citation type="submission" date="2023-04" db="EMBL/GenBank/DDBJ databases">
        <title>A chromosome-level genome assembly of the parasitoid wasp Eretmocerus hayati.</title>
        <authorList>
            <person name="Zhong Y."/>
            <person name="Liu S."/>
            <person name="Liu Y."/>
        </authorList>
    </citation>
    <scope>NUCLEOTIDE SEQUENCE</scope>
    <source>
        <strain evidence="1">ZJU_SS_LIU_2023</strain>
    </source>
</reference>
<accession>A0ACC2NT42</accession>
<dbReference type="Proteomes" id="UP001239111">
    <property type="component" value="Chromosome 3"/>
</dbReference>
<sequence>MASYFGEIVHPSSRAFWNEIDDDEFPENTPNIEFSLQWSEPEPTAIDKLLIVESEMLTEYVKASVLQGTKCVCTIVDSSNQECAKIHFDSNDYICTVSKKVSLGDAGYFTKAIVPLISKTKKLYVFTSNHISNYKSEDCDSSVLIKSLCSCEAKKDRDPKISILDQPNIVSGVGAGGK</sequence>
<keyword evidence="2" id="KW-1185">Reference proteome</keyword>
<gene>
    <name evidence="1" type="ORF">QAD02_005303</name>
</gene>
<evidence type="ECO:0000313" key="1">
    <source>
        <dbReference type="EMBL" id="KAJ8674041.1"/>
    </source>
</evidence>
<name>A0ACC2NT42_9HYME</name>
<organism evidence="1 2">
    <name type="scientific">Eretmocerus hayati</name>
    <dbReference type="NCBI Taxonomy" id="131215"/>
    <lineage>
        <taxon>Eukaryota</taxon>
        <taxon>Metazoa</taxon>
        <taxon>Ecdysozoa</taxon>
        <taxon>Arthropoda</taxon>
        <taxon>Hexapoda</taxon>
        <taxon>Insecta</taxon>
        <taxon>Pterygota</taxon>
        <taxon>Neoptera</taxon>
        <taxon>Endopterygota</taxon>
        <taxon>Hymenoptera</taxon>
        <taxon>Apocrita</taxon>
        <taxon>Proctotrupomorpha</taxon>
        <taxon>Chalcidoidea</taxon>
        <taxon>Aphelinidae</taxon>
        <taxon>Aphelininae</taxon>
        <taxon>Eretmocerus</taxon>
    </lineage>
</organism>
<comment type="caution">
    <text evidence="1">The sequence shown here is derived from an EMBL/GenBank/DDBJ whole genome shotgun (WGS) entry which is preliminary data.</text>
</comment>
<protein>
    <submittedName>
        <fullName evidence="1">Uncharacterized protein</fullName>
    </submittedName>
</protein>